<reference evidence="2" key="2">
    <citation type="journal article" date="2020" name="Nat. Commun.">
        <title>Large-scale genome sequencing of mycorrhizal fungi provides insights into the early evolution of symbiotic traits.</title>
        <authorList>
            <person name="Miyauchi S."/>
            <person name="Kiss E."/>
            <person name="Kuo A."/>
            <person name="Drula E."/>
            <person name="Kohler A."/>
            <person name="Sanchez-Garcia M."/>
            <person name="Morin E."/>
            <person name="Andreopoulos B."/>
            <person name="Barry K.W."/>
            <person name="Bonito G."/>
            <person name="Buee M."/>
            <person name="Carver A."/>
            <person name="Chen C."/>
            <person name="Cichocki N."/>
            <person name="Clum A."/>
            <person name="Culley D."/>
            <person name="Crous P.W."/>
            <person name="Fauchery L."/>
            <person name="Girlanda M."/>
            <person name="Hayes R.D."/>
            <person name="Keri Z."/>
            <person name="LaButti K."/>
            <person name="Lipzen A."/>
            <person name="Lombard V."/>
            <person name="Magnuson J."/>
            <person name="Maillard F."/>
            <person name="Murat C."/>
            <person name="Nolan M."/>
            <person name="Ohm R.A."/>
            <person name="Pangilinan J."/>
            <person name="Pereira M.F."/>
            <person name="Perotto S."/>
            <person name="Peter M."/>
            <person name="Pfister S."/>
            <person name="Riley R."/>
            <person name="Sitrit Y."/>
            <person name="Stielow J.B."/>
            <person name="Szollosi G."/>
            <person name="Zifcakova L."/>
            <person name="Stursova M."/>
            <person name="Spatafora J.W."/>
            <person name="Tedersoo L."/>
            <person name="Vaario L.M."/>
            <person name="Yamada A."/>
            <person name="Yan M."/>
            <person name="Wang P."/>
            <person name="Xu J."/>
            <person name="Bruns T."/>
            <person name="Baldrian P."/>
            <person name="Vilgalys R."/>
            <person name="Dunand C."/>
            <person name="Henrissat B."/>
            <person name="Grigoriev I.V."/>
            <person name="Hibbett D."/>
            <person name="Nagy L.G."/>
            <person name="Martin F.M."/>
        </authorList>
    </citation>
    <scope>NUCLEOTIDE SEQUENCE</scope>
    <source>
        <strain evidence="2">BED1</strain>
    </source>
</reference>
<feature type="compositionally biased region" description="Gly residues" evidence="1">
    <location>
        <begin position="91"/>
        <end position="103"/>
    </location>
</feature>
<sequence length="154" mass="16598">IYPWPVNVIHHYCLLPNPTYPTGGQYNLPYDPRPCPTHTIGSPIRLFGQAATALGRYGTALWLDNHTEAWLEPSERGQRLAGRVVRAGGPNGFDRGVGVGTGTGTEPTATSSDPGAPMLFGVRDDDAWTRIAMEEEAGRIALGHVDGAITLLEY</sequence>
<dbReference type="Proteomes" id="UP001194468">
    <property type="component" value="Unassembled WGS sequence"/>
</dbReference>
<name>A0AAD4C591_BOLED</name>
<evidence type="ECO:0000313" key="2">
    <source>
        <dbReference type="EMBL" id="KAF8448824.1"/>
    </source>
</evidence>
<protein>
    <submittedName>
        <fullName evidence="2">Uncharacterized protein</fullName>
    </submittedName>
</protein>
<keyword evidence="3" id="KW-1185">Reference proteome</keyword>
<evidence type="ECO:0000256" key="1">
    <source>
        <dbReference type="SAM" id="MobiDB-lite"/>
    </source>
</evidence>
<comment type="caution">
    <text evidence="2">The sequence shown here is derived from an EMBL/GenBank/DDBJ whole genome shotgun (WGS) entry which is preliminary data.</text>
</comment>
<dbReference type="EMBL" id="WHUW01000003">
    <property type="protein sequence ID" value="KAF8448824.1"/>
    <property type="molecule type" value="Genomic_DNA"/>
</dbReference>
<proteinExistence type="predicted"/>
<dbReference type="AlphaFoldDB" id="A0AAD4C591"/>
<gene>
    <name evidence="2" type="ORF">L210DRAFT_3388460</name>
</gene>
<evidence type="ECO:0000313" key="3">
    <source>
        <dbReference type="Proteomes" id="UP001194468"/>
    </source>
</evidence>
<accession>A0AAD4C591</accession>
<feature type="region of interest" description="Disordered" evidence="1">
    <location>
        <begin position="91"/>
        <end position="119"/>
    </location>
</feature>
<feature type="non-terminal residue" evidence="2">
    <location>
        <position position="154"/>
    </location>
</feature>
<reference evidence="2" key="1">
    <citation type="submission" date="2019-10" db="EMBL/GenBank/DDBJ databases">
        <authorList>
            <consortium name="DOE Joint Genome Institute"/>
            <person name="Kuo A."/>
            <person name="Miyauchi S."/>
            <person name="Kiss E."/>
            <person name="Drula E."/>
            <person name="Kohler A."/>
            <person name="Sanchez-Garcia M."/>
            <person name="Andreopoulos B."/>
            <person name="Barry K.W."/>
            <person name="Bonito G."/>
            <person name="Buee M."/>
            <person name="Carver A."/>
            <person name="Chen C."/>
            <person name="Cichocki N."/>
            <person name="Clum A."/>
            <person name="Culley D."/>
            <person name="Crous P.W."/>
            <person name="Fauchery L."/>
            <person name="Girlanda M."/>
            <person name="Hayes R."/>
            <person name="Keri Z."/>
            <person name="LaButti K."/>
            <person name="Lipzen A."/>
            <person name="Lombard V."/>
            <person name="Magnuson J."/>
            <person name="Maillard F."/>
            <person name="Morin E."/>
            <person name="Murat C."/>
            <person name="Nolan M."/>
            <person name="Ohm R."/>
            <person name="Pangilinan J."/>
            <person name="Pereira M."/>
            <person name="Perotto S."/>
            <person name="Peter M."/>
            <person name="Riley R."/>
            <person name="Sitrit Y."/>
            <person name="Stielow B."/>
            <person name="Szollosi G."/>
            <person name="Zifcakova L."/>
            <person name="Stursova M."/>
            <person name="Spatafora J.W."/>
            <person name="Tedersoo L."/>
            <person name="Vaario L.-M."/>
            <person name="Yamada A."/>
            <person name="Yan M."/>
            <person name="Wang P."/>
            <person name="Xu J."/>
            <person name="Bruns T."/>
            <person name="Baldrian P."/>
            <person name="Vilgalys R."/>
            <person name="Henrissat B."/>
            <person name="Grigoriev I.V."/>
            <person name="Hibbett D."/>
            <person name="Nagy L.G."/>
            <person name="Martin F.M."/>
        </authorList>
    </citation>
    <scope>NUCLEOTIDE SEQUENCE</scope>
    <source>
        <strain evidence="2">BED1</strain>
    </source>
</reference>
<organism evidence="2 3">
    <name type="scientific">Boletus edulis BED1</name>
    <dbReference type="NCBI Taxonomy" id="1328754"/>
    <lineage>
        <taxon>Eukaryota</taxon>
        <taxon>Fungi</taxon>
        <taxon>Dikarya</taxon>
        <taxon>Basidiomycota</taxon>
        <taxon>Agaricomycotina</taxon>
        <taxon>Agaricomycetes</taxon>
        <taxon>Agaricomycetidae</taxon>
        <taxon>Boletales</taxon>
        <taxon>Boletineae</taxon>
        <taxon>Boletaceae</taxon>
        <taxon>Boletoideae</taxon>
        <taxon>Boletus</taxon>
    </lineage>
</organism>